<name>A0A143HF39_9BACL</name>
<gene>
    <name evidence="6" type="ORF">ATY39_12200</name>
</gene>
<feature type="compositionally biased region" description="Basic and acidic residues" evidence="4">
    <location>
        <begin position="208"/>
        <end position="220"/>
    </location>
</feature>
<dbReference type="EMBL" id="CP014806">
    <property type="protein sequence ID" value="AMX00111.1"/>
    <property type="molecule type" value="Genomic_DNA"/>
</dbReference>
<dbReference type="PROSITE" id="PS50830">
    <property type="entry name" value="TNASE_3"/>
    <property type="match status" value="1"/>
</dbReference>
<sequence length="220" mass="25034">MKKVSVALSVWMVVAFIVMGLTIPADVNAKASAKFTDSLTKCVDGDTAHFKKAGYSRFLYVDTPESTKKIEPYGKTASQYTCTKLKKAKKIQLQYDGARKDKYGRTLVWVWVDGQLLQELLVKKGYVKKFYDYGTYSYESKLVHLQATVKKKKKGLWSGKKEPSIAKTSSSKKKKPATTKKTNFKNCTELRKYYPHGVSKSHPAYQSKMDRDHDGWACER</sequence>
<proteinExistence type="predicted"/>
<keyword evidence="7" id="KW-1185">Reference proteome</keyword>
<keyword evidence="1" id="KW-0540">Nuclease</keyword>
<dbReference type="Proteomes" id="UP000076021">
    <property type="component" value="Chromosome"/>
</dbReference>
<dbReference type="PANTHER" id="PTHR12302">
    <property type="entry name" value="EBNA2 BINDING PROTEIN P100"/>
    <property type="match status" value="1"/>
</dbReference>
<dbReference type="InterPro" id="IPR035437">
    <property type="entry name" value="SNase_OB-fold_sf"/>
</dbReference>
<evidence type="ECO:0000256" key="4">
    <source>
        <dbReference type="SAM" id="MobiDB-lite"/>
    </source>
</evidence>
<feature type="region of interest" description="Disordered" evidence="4">
    <location>
        <begin position="160"/>
        <end position="181"/>
    </location>
</feature>
<dbReference type="STRING" id="241244.ATY39_12200"/>
<reference evidence="6 7" key="1">
    <citation type="journal article" date="2016" name="Genome Announc.">
        <title>Whole-Genome Sequence of Rummeliibacillus stabekisii Strain PP9 Isolated from Antarctic Soil.</title>
        <authorList>
            <person name="da Mota F.F."/>
            <person name="Vollu R.E."/>
            <person name="Jurelevicius D."/>
            <person name="Seldin L."/>
        </authorList>
    </citation>
    <scope>NUCLEOTIDE SEQUENCE [LARGE SCALE GENOMIC DNA]</scope>
    <source>
        <strain evidence="6 7">PP9</strain>
    </source>
</reference>
<dbReference type="Pfam" id="PF00565">
    <property type="entry name" value="SNase"/>
    <property type="match status" value="1"/>
</dbReference>
<dbReference type="OrthoDB" id="4376109at2"/>
<feature type="region of interest" description="Disordered" evidence="4">
    <location>
        <begin position="199"/>
        <end position="220"/>
    </location>
</feature>
<dbReference type="InterPro" id="IPR016071">
    <property type="entry name" value="Staphylococal_nuclease_OB-fold"/>
</dbReference>
<evidence type="ECO:0000259" key="5">
    <source>
        <dbReference type="PROSITE" id="PS50830"/>
    </source>
</evidence>
<accession>A0A143HF39</accession>
<evidence type="ECO:0000313" key="7">
    <source>
        <dbReference type="Proteomes" id="UP000076021"/>
    </source>
</evidence>
<evidence type="ECO:0000256" key="3">
    <source>
        <dbReference type="ARBA" id="ARBA00022801"/>
    </source>
</evidence>
<dbReference type="AlphaFoldDB" id="A0A143HF39"/>
<protein>
    <recommendedName>
        <fullName evidence="5">TNase-like domain-containing protein</fullName>
    </recommendedName>
</protein>
<feature type="domain" description="TNase-like" evidence="5">
    <location>
        <begin position="33"/>
        <end position="159"/>
    </location>
</feature>
<dbReference type="InterPro" id="IPR008613">
    <property type="entry name" value="Excalibur_Ca-bd_domain"/>
</dbReference>
<dbReference type="Gene3D" id="2.40.50.90">
    <property type="match status" value="1"/>
</dbReference>
<dbReference type="GO" id="GO:0004519">
    <property type="term" value="F:endonuclease activity"/>
    <property type="evidence" value="ECO:0007669"/>
    <property type="project" value="UniProtKB-KW"/>
</dbReference>
<dbReference type="GO" id="GO:0016787">
    <property type="term" value="F:hydrolase activity"/>
    <property type="evidence" value="ECO:0007669"/>
    <property type="project" value="UniProtKB-KW"/>
</dbReference>
<evidence type="ECO:0000256" key="1">
    <source>
        <dbReference type="ARBA" id="ARBA00022722"/>
    </source>
</evidence>
<evidence type="ECO:0000313" key="6">
    <source>
        <dbReference type="EMBL" id="AMX00111.1"/>
    </source>
</evidence>
<dbReference type="PANTHER" id="PTHR12302:SF3">
    <property type="entry name" value="SERINE_THREONINE-PROTEIN KINASE 31"/>
    <property type="match status" value="1"/>
</dbReference>
<reference evidence="7" key="2">
    <citation type="submission" date="2016-03" db="EMBL/GenBank/DDBJ databases">
        <authorList>
            <person name="Ploux O."/>
        </authorList>
    </citation>
    <scope>NUCLEOTIDE SEQUENCE [LARGE SCALE GENOMIC DNA]</scope>
    <source>
        <strain evidence="7">PP9</strain>
    </source>
</reference>
<dbReference type="SMART" id="SM00894">
    <property type="entry name" value="Excalibur"/>
    <property type="match status" value="1"/>
</dbReference>
<keyword evidence="3" id="KW-0378">Hydrolase</keyword>
<dbReference type="Pfam" id="PF05901">
    <property type="entry name" value="Excalibur"/>
    <property type="match status" value="1"/>
</dbReference>
<dbReference type="KEGG" id="rst:ATY39_12200"/>
<dbReference type="SUPFAM" id="SSF50199">
    <property type="entry name" value="Staphylococcal nuclease"/>
    <property type="match status" value="1"/>
</dbReference>
<evidence type="ECO:0000256" key="2">
    <source>
        <dbReference type="ARBA" id="ARBA00022759"/>
    </source>
</evidence>
<keyword evidence="2" id="KW-0255">Endonuclease</keyword>
<dbReference type="SMART" id="SM00318">
    <property type="entry name" value="SNc"/>
    <property type="match status" value="1"/>
</dbReference>
<organism evidence="6 7">
    <name type="scientific">Rummeliibacillus stabekisii</name>
    <dbReference type="NCBI Taxonomy" id="241244"/>
    <lineage>
        <taxon>Bacteria</taxon>
        <taxon>Bacillati</taxon>
        <taxon>Bacillota</taxon>
        <taxon>Bacilli</taxon>
        <taxon>Bacillales</taxon>
        <taxon>Caryophanaceae</taxon>
        <taxon>Rummeliibacillus</taxon>
    </lineage>
</organism>